<evidence type="ECO:0000313" key="2">
    <source>
        <dbReference type="Proteomes" id="UP000467841"/>
    </source>
</evidence>
<proteinExistence type="predicted"/>
<sequence>MEELRRLEKFQSVVSAITRHGLLSSSTSDPASSRFLSNLVLFLVQPCGDLDIDSKLGLVSDFIPKISGHFLEAISRSIELDDEPKPVNTSSAESQKSYLKRCVMDNVVDPYSSQKHQQVVAMVGLDSMKRANSTLEDFSRSYFMFHGLEINEPQSIFRYLPLLSFTESYIYQMDALNEKIVSESASGSQVIYSSHGWNAESRALFETDPLKPLEDLLEREGLLTQRIQQEFRSGEEYWALERKLCHDLSNKNKMCLEDVMRAIHLKSFDYRVLNLLLYKLRGEEVNELHMDFLSISEFLVEVADDLFDYEDDVVENNFNVLRMFVGIFGSLNAPTELAKRISEAEEKYEQIMESLDPHLSSNYRRRCEEATKEGGKISGHTLGTWNIPAVISDEKAYRAAQR</sequence>
<dbReference type="AlphaFoldDB" id="A0A6D2IPX7"/>
<keyword evidence="2" id="KW-1185">Reference proteome</keyword>
<protein>
    <submittedName>
        <fullName evidence="1">Uncharacterized protein</fullName>
    </submittedName>
</protein>
<organism evidence="1 2">
    <name type="scientific">Microthlaspi erraticum</name>
    <dbReference type="NCBI Taxonomy" id="1685480"/>
    <lineage>
        <taxon>Eukaryota</taxon>
        <taxon>Viridiplantae</taxon>
        <taxon>Streptophyta</taxon>
        <taxon>Embryophyta</taxon>
        <taxon>Tracheophyta</taxon>
        <taxon>Spermatophyta</taxon>
        <taxon>Magnoliopsida</taxon>
        <taxon>eudicotyledons</taxon>
        <taxon>Gunneridae</taxon>
        <taxon>Pentapetalae</taxon>
        <taxon>rosids</taxon>
        <taxon>malvids</taxon>
        <taxon>Brassicales</taxon>
        <taxon>Brassicaceae</taxon>
        <taxon>Coluteocarpeae</taxon>
        <taxon>Microthlaspi</taxon>
    </lineage>
</organism>
<name>A0A6D2IPX7_9BRAS</name>
<reference evidence="1" key="1">
    <citation type="submission" date="2020-01" db="EMBL/GenBank/DDBJ databases">
        <authorList>
            <person name="Mishra B."/>
        </authorList>
    </citation>
    <scope>NUCLEOTIDE SEQUENCE [LARGE SCALE GENOMIC DNA]</scope>
</reference>
<accession>A0A6D2IPX7</accession>
<dbReference type="Proteomes" id="UP000467841">
    <property type="component" value="Unassembled WGS sequence"/>
</dbReference>
<dbReference type="EMBL" id="CACVBM020001052">
    <property type="protein sequence ID" value="CAA7027176.1"/>
    <property type="molecule type" value="Genomic_DNA"/>
</dbReference>
<gene>
    <name evidence="1" type="ORF">MERR_LOCUS14411</name>
</gene>
<comment type="caution">
    <text evidence="1">The sequence shown here is derived from an EMBL/GenBank/DDBJ whole genome shotgun (WGS) entry which is preliminary data.</text>
</comment>
<dbReference type="PANTHER" id="PTHR35754:SF2">
    <property type="entry name" value="ATP SYNTHASE SUBUNIT B"/>
    <property type="match status" value="1"/>
</dbReference>
<dbReference type="PANTHER" id="PTHR35754">
    <property type="entry name" value="ATP SYNTHASE SUBUNIT B"/>
    <property type="match status" value="1"/>
</dbReference>
<dbReference type="OrthoDB" id="511315at2759"/>
<evidence type="ECO:0000313" key="1">
    <source>
        <dbReference type="EMBL" id="CAA7027176.1"/>
    </source>
</evidence>